<comment type="caution">
    <text evidence="1">The sequence shown here is derived from an EMBL/GenBank/DDBJ whole genome shotgun (WGS) entry which is preliminary data.</text>
</comment>
<sequence>MGYDVHITKIKPWFRSMSSPITEIEWRTIVSHDTNIHFVNELEKSFDSSKLHYYNNGIAVLSYTEDEGKTTQTYLDFRDGRIVVKYPDAKVIQKMKQIALLLNAYVIGDEGEEY</sequence>
<protein>
    <submittedName>
        <fullName evidence="1">Uncharacterized protein</fullName>
    </submittedName>
</protein>
<organism evidence="1 2">
    <name type="scientific">Paenibacillus cellulosilyticus</name>
    <dbReference type="NCBI Taxonomy" id="375489"/>
    <lineage>
        <taxon>Bacteria</taxon>
        <taxon>Bacillati</taxon>
        <taxon>Bacillota</taxon>
        <taxon>Bacilli</taxon>
        <taxon>Bacillales</taxon>
        <taxon>Paenibacillaceae</taxon>
        <taxon>Paenibacillus</taxon>
    </lineage>
</organism>
<dbReference type="AlphaFoldDB" id="A0A2V2YP99"/>
<reference evidence="1 2" key="1">
    <citation type="submission" date="2018-05" db="EMBL/GenBank/DDBJ databases">
        <title>Genomic Encyclopedia of Type Strains, Phase III (KMG-III): the genomes of soil and plant-associated and newly described type strains.</title>
        <authorList>
            <person name="Whitman W."/>
        </authorList>
    </citation>
    <scope>NUCLEOTIDE SEQUENCE [LARGE SCALE GENOMIC DNA]</scope>
    <source>
        <strain evidence="1 2">CECT 5696</strain>
    </source>
</reference>
<evidence type="ECO:0000313" key="2">
    <source>
        <dbReference type="Proteomes" id="UP000246635"/>
    </source>
</evidence>
<keyword evidence="2" id="KW-1185">Reference proteome</keyword>
<accession>A0A2V2YP99</accession>
<gene>
    <name evidence="1" type="ORF">DFQ01_12082</name>
</gene>
<evidence type="ECO:0000313" key="1">
    <source>
        <dbReference type="EMBL" id="PWV97895.1"/>
    </source>
</evidence>
<proteinExistence type="predicted"/>
<dbReference type="EMBL" id="QGTQ01000020">
    <property type="protein sequence ID" value="PWV97895.1"/>
    <property type="molecule type" value="Genomic_DNA"/>
</dbReference>
<dbReference type="Proteomes" id="UP000246635">
    <property type="component" value="Unassembled WGS sequence"/>
</dbReference>
<dbReference type="OrthoDB" id="981250at2"/>
<name>A0A2V2YP99_9BACL</name>
<dbReference type="RefSeq" id="WP_110045867.1">
    <property type="nucleotide sequence ID" value="NZ_CP054613.1"/>
</dbReference>